<dbReference type="CDD" id="cd00093">
    <property type="entry name" value="HTH_XRE"/>
    <property type="match status" value="1"/>
</dbReference>
<dbReference type="OrthoDB" id="6194521at2"/>
<evidence type="ECO:0000313" key="4">
    <source>
        <dbReference type="Proteomes" id="UP000018227"/>
    </source>
</evidence>
<dbReference type="HOGENOM" id="CLU_069579_0_0_9"/>
<dbReference type="SUPFAM" id="SSF47413">
    <property type="entry name" value="lambda repressor-like DNA-binding domains"/>
    <property type="match status" value="1"/>
</dbReference>
<accession>V2Z954</accession>
<dbReference type="EMBL" id="ACIL03000009">
    <property type="protein sequence ID" value="ESL03470.1"/>
    <property type="molecule type" value="Genomic_DNA"/>
</dbReference>
<comment type="caution">
    <text evidence="3">The sequence shown here is derived from an EMBL/GenBank/DDBJ whole genome shotgun (WGS) entry which is preliminary data.</text>
</comment>
<evidence type="ECO:0000259" key="1">
    <source>
        <dbReference type="PROSITE" id="PS50943"/>
    </source>
</evidence>
<dbReference type="eggNOG" id="COG2110">
    <property type="taxonomic scope" value="Bacteria"/>
</dbReference>
<dbReference type="SMART" id="SM00506">
    <property type="entry name" value="A1pp"/>
    <property type="match status" value="1"/>
</dbReference>
<dbReference type="PROSITE" id="PS51154">
    <property type="entry name" value="MACRO"/>
    <property type="match status" value="1"/>
</dbReference>
<organism evidence="3 4">
    <name type="scientific">Catonella morbi ATCC 51271</name>
    <dbReference type="NCBI Taxonomy" id="592026"/>
    <lineage>
        <taxon>Bacteria</taxon>
        <taxon>Bacillati</taxon>
        <taxon>Bacillota</taxon>
        <taxon>Clostridia</taxon>
        <taxon>Lachnospirales</taxon>
        <taxon>Lachnospiraceae</taxon>
        <taxon>Catonella</taxon>
    </lineage>
</organism>
<sequence length="359" mass="40069">MPFRIIRNDITKVKADAIVNTANPEVAIGGGVETAIYSAAGKKKLLDERKKIGILQPGEVGVTEAFDLAAKYIIHVSSPRWKGGNKGEIKCLRDCYEKVLKTAKDYGCESIAFPLLATGTYGFPKEVGVQVAVDAFTAFLEENEMEITLVVFESEAVSISGKLVEEVRSFIDDRLVEEALIEEYTEDRPYRRERRFGAETASLVPVNEGVKDVKELYTSKIPYMAEEKPLASCAPQVSLEDVLKNIYTDSFEKHLQKLINKKGLKNSEVYAAANISKQYFSKLLKGQVKPSKEKMLALAVGLHLNMDETVDFLRIAGYALSPISQTDTVVEYFIRKQEYNVLKIDIVLFDYGLEPLSNV</sequence>
<evidence type="ECO:0000313" key="3">
    <source>
        <dbReference type="EMBL" id="ESL03470.1"/>
    </source>
</evidence>
<dbReference type="GO" id="GO:0003677">
    <property type="term" value="F:DNA binding"/>
    <property type="evidence" value="ECO:0007669"/>
    <property type="project" value="InterPro"/>
</dbReference>
<dbReference type="STRING" id="592026.GCWU0000282_001181"/>
<evidence type="ECO:0000259" key="2">
    <source>
        <dbReference type="PROSITE" id="PS51154"/>
    </source>
</evidence>
<dbReference type="Proteomes" id="UP000018227">
    <property type="component" value="Unassembled WGS sequence"/>
</dbReference>
<dbReference type="SUPFAM" id="SSF52949">
    <property type="entry name" value="Macro domain-like"/>
    <property type="match status" value="1"/>
</dbReference>
<keyword evidence="4" id="KW-1185">Reference proteome</keyword>
<dbReference type="Gene3D" id="3.40.220.10">
    <property type="entry name" value="Leucine Aminopeptidase, subunit E, domain 1"/>
    <property type="match status" value="1"/>
</dbReference>
<dbReference type="AlphaFoldDB" id="V2Z954"/>
<dbReference type="Pfam" id="PF01661">
    <property type="entry name" value="Macro"/>
    <property type="match status" value="1"/>
</dbReference>
<gene>
    <name evidence="3" type="ORF">GCWU0000282_001181</name>
</gene>
<feature type="domain" description="Macro" evidence="2">
    <location>
        <begin position="1"/>
        <end position="168"/>
    </location>
</feature>
<dbReference type="InterPro" id="IPR010982">
    <property type="entry name" value="Lambda_DNA-bd_dom_sf"/>
</dbReference>
<protein>
    <submittedName>
        <fullName evidence="3">Macro domain protein</fullName>
    </submittedName>
</protein>
<name>V2Z954_9FIRM</name>
<proteinExistence type="predicted"/>
<reference evidence="3 4" key="1">
    <citation type="submission" date="2013-06" db="EMBL/GenBank/DDBJ databases">
        <authorList>
            <person name="Weinstock G."/>
            <person name="Sodergren E."/>
            <person name="Clifton S."/>
            <person name="Fulton L."/>
            <person name="Fulton B."/>
            <person name="Courtney L."/>
            <person name="Fronick C."/>
            <person name="Harrison M."/>
            <person name="Strong C."/>
            <person name="Farmer C."/>
            <person name="Delahaunty K."/>
            <person name="Markovic C."/>
            <person name="Hall O."/>
            <person name="Minx P."/>
            <person name="Tomlinson C."/>
            <person name="Mitreva M."/>
            <person name="Nelson J."/>
            <person name="Hou S."/>
            <person name="Wollam A."/>
            <person name="Pepin K.H."/>
            <person name="Johnson M."/>
            <person name="Bhonagiri V."/>
            <person name="Nash W.E."/>
            <person name="Warren W."/>
            <person name="Chinwalla A."/>
            <person name="Mardis E.R."/>
            <person name="Wilson R.K."/>
        </authorList>
    </citation>
    <scope>NUCLEOTIDE SEQUENCE [LARGE SCALE GENOMIC DNA]</scope>
    <source>
        <strain evidence="3 4">ATCC 51271</strain>
    </source>
</reference>
<dbReference type="PROSITE" id="PS50943">
    <property type="entry name" value="HTH_CROC1"/>
    <property type="match status" value="1"/>
</dbReference>
<dbReference type="SMART" id="SM00530">
    <property type="entry name" value="HTH_XRE"/>
    <property type="match status" value="1"/>
</dbReference>
<dbReference type="Pfam" id="PF01381">
    <property type="entry name" value="HTH_3"/>
    <property type="match status" value="1"/>
</dbReference>
<feature type="domain" description="HTH cro/C1-type" evidence="1">
    <location>
        <begin position="255"/>
        <end position="309"/>
    </location>
</feature>
<dbReference type="InterPro" id="IPR043472">
    <property type="entry name" value="Macro_dom-like"/>
</dbReference>
<dbReference type="RefSeq" id="WP_023354062.1">
    <property type="nucleotide sequence ID" value="NZ_KI535367.1"/>
</dbReference>
<dbReference type="InterPro" id="IPR001387">
    <property type="entry name" value="Cro/C1-type_HTH"/>
</dbReference>
<dbReference type="InterPro" id="IPR002589">
    <property type="entry name" value="Macro_dom"/>
</dbReference>
<dbReference type="PANTHER" id="PTHR11106">
    <property type="entry name" value="GANGLIOSIDE INDUCED DIFFERENTIATION ASSOCIATED PROTEIN 2-RELATED"/>
    <property type="match status" value="1"/>
</dbReference>
<dbReference type="Gene3D" id="1.10.260.40">
    <property type="entry name" value="lambda repressor-like DNA-binding domains"/>
    <property type="match status" value="1"/>
</dbReference>
<dbReference type="PANTHER" id="PTHR11106:SF27">
    <property type="entry name" value="MACRO DOMAIN-CONTAINING PROTEIN"/>
    <property type="match status" value="1"/>
</dbReference>